<dbReference type="Proteomes" id="UP000030665">
    <property type="component" value="Unassembled WGS sequence"/>
</dbReference>
<evidence type="ECO:0000313" key="2">
    <source>
        <dbReference type="EMBL" id="CDW56828.1"/>
    </source>
</evidence>
<accession>A0A077ZB73</accession>
<reference evidence="2" key="1">
    <citation type="submission" date="2014-01" db="EMBL/GenBank/DDBJ databases">
        <authorList>
            <person name="Aslett M."/>
        </authorList>
    </citation>
    <scope>NUCLEOTIDE SEQUENCE</scope>
</reference>
<dbReference type="OrthoDB" id="5920180at2759"/>
<proteinExistence type="predicted"/>
<feature type="domain" description="Apple" evidence="1">
    <location>
        <begin position="162"/>
        <end position="210"/>
    </location>
</feature>
<dbReference type="EMBL" id="HG806083">
    <property type="protein sequence ID" value="CDW56828.1"/>
    <property type="molecule type" value="Genomic_DNA"/>
</dbReference>
<evidence type="ECO:0000313" key="3">
    <source>
        <dbReference type="Proteomes" id="UP000030665"/>
    </source>
</evidence>
<evidence type="ECO:0000259" key="1">
    <source>
        <dbReference type="Pfam" id="PF00024"/>
    </source>
</evidence>
<keyword evidence="3" id="KW-1185">Reference proteome</keyword>
<reference evidence="2" key="2">
    <citation type="submission" date="2014-03" db="EMBL/GenBank/DDBJ databases">
        <title>The whipworm genome and dual-species transcriptomics of an intimate host-pathogen interaction.</title>
        <authorList>
            <person name="Foth B.J."/>
            <person name="Tsai I.J."/>
            <person name="Reid A.J."/>
            <person name="Bancroft A.J."/>
            <person name="Nichol S."/>
            <person name="Tracey A."/>
            <person name="Holroyd N."/>
            <person name="Cotton J.A."/>
            <person name="Stanley E.J."/>
            <person name="Zarowiecki M."/>
            <person name="Liu J.Z."/>
            <person name="Huckvale T."/>
            <person name="Cooper P.J."/>
            <person name="Grencis R.K."/>
            <person name="Berriman M."/>
        </authorList>
    </citation>
    <scope>NUCLEOTIDE SEQUENCE [LARGE SCALE GENOMIC DNA]</scope>
</reference>
<name>A0A077ZB73_TRITR</name>
<protein>
    <submittedName>
        <fullName evidence="2">PAN 1 domain containing protein</fullName>
    </submittedName>
</protein>
<sequence length="351" mass="38997">MYSPEGEKFNRIIPDAISVTRFGKIKLTLLVVLLLSIGKQTNGQELLLQIPATSEECYLRSFLFSDEWPVLYLGEENGMPSLENCVGHCKTSTMSDLCTAVAYAEDTRKCMLLRFGFEDENIGAVSAGYQSFYVIEDCYRALELTCEVEITVGEGSARGVKSVEIRTDVPSLEQCLTVCKVFEETTLCMGVHYSFLEHTCKLMVSDAQLRSGYKIGPDESLAVLKSCVERPTEESRNHTILIELPILSESCELDVIEQARVGGVESVSLHEGVESLSACVTLCKLLESQACVGVHYAHWSEICNLIAREENNHGLYYPVGENEIFAFIKTCRTSKLNACFIYSTLLYSVSA</sequence>
<dbReference type="InterPro" id="IPR003609">
    <property type="entry name" value="Pan_app"/>
</dbReference>
<dbReference type="Pfam" id="PF00024">
    <property type="entry name" value="PAN_1"/>
    <property type="match status" value="1"/>
</dbReference>
<organism evidence="2 3">
    <name type="scientific">Trichuris trichiura</name>
    <name type="common">Whipworm</name>
    <name type="synonym">Trichocephalus trichiurus</name>
    <dbReference type="NCBI Taxonomy" id="36087"/>
    <lineage>
        <taxon>Eukaryota</taxon>
        <taxon>Metazoa</taxon>
        <taxon>Ecdysozoa</taxon>
        <taxon>Nematoda</taxon>
        <taxon>Enoplea</taxon>
        <taxon>Dorylaimia</taxon>
        <taxon>Trichinellida</taxon>
        <taxon>Trichuridae</taxon>
        <taxon>Trichuris</taxon>
    </lineage>
</organism>
<dbReference type="AlphaFoldDB" id="A0A077ZB73"/>
<gene>
    <name evidence="2" type="ORF">TTRE_0000511001</name>
</gene>
<dbReference type="STRING" id="36087.A0A077ZB73"/>